<evidence type="ECO:0000313" key="2">
    <source>
        <dbReference type="Proteomes" id="UP000638014"/>
    </source>
</evidence>
<dbReference type="AlphaFoldDB" id="A0A8J6QTX5"/>
<dbReference type="InterPro" id="IPR003489">
    <property type="entry name" value="RHF/RaiA"/>
</dbReference>
<evidence type="ECO:0000313" key="1">
    <source>
        <dbReference type="EMBL" id="MBD1390784.1"/>
    </source>
</evidence>
<accession>A0A8J6QTX5</accession>
<dbReference type="RefSeq" id="WP_191145842.1">
    <property type="nucleotide sequence ID" value="NZ_JACXAF010000022.1"/>
</dbReference>
<dbReference type="EMBL" id="JACXAF010000022">
    <property type="protein sequence ID" value="MBD1390784.1"/>
    <property type="molecule type" value="Genomic_DNA"/>
</dbReference>
<gene>
    <name evidence="1" type="ORF">IC617_15235</name>
</gene>
<sequence length="115" mass="13077">MLIVLQSAGAPLTPSLEDYIRRRVNFSLARFSDQVRKIKVRISDTAGSSGNYVKRCLIRVSLKNNADITIEDVQDKAVLAVDRAAHRAKKTLLRRLTQRRRRNRFQGARFSHSAA</sequence>
<proteinExistence type="predicted"/>
<name>A0A8J6QTX5_9GAMM</name>
<protein>
    <submittedName>
        <fullName evidence="1">HPF/RaiA family ribosome-associated protein</fullName>
    </submittedName>
</protein>
<dbReference type="InterPro" id="IPR036567">
    <property type="entry name" value="RHF-like"/>
</dbReference>
<reference evidence="1" key="1">
    <citation type="submission" date="2020-09" db="EMBL/GenBank/DDBJ databases">
        <title>A novel bacterium of genus Neiella, isolated from South China Sea.</title>
        <authorList>
            <person name="Huang H."/>
            <person name="Mo K."/>
            <person name="Hu Y."/>
        </authorList>
    </citation>
    <scope>NUCLEOTIDE SEQUENCE</scope>
    <source>
        <strain evidence="1">HB171785</strain>
    </source>
</reference>
<dbReference type="Gene3D" id="3.30.160.100">
    <property type="entry name" value="Ribosome hibernation promotion factor-like"/>
    <property type="match status" value="1"/>
</dbReference>
<dbReference type="Proteomes" id="UP000638014">
    <property type="component" value="Unassembled WGS sequence"/>
</dbReference>
<organism evidence="1 2">
    <name type="scientific">Neiella litorisoli</name>
    <dbReference type="NCBI Taxonomy" id="2771431"/>
    <lineage>
        <taxon>Bacteria</taxon>
        <taxon>Pseudomonadati</taxon>
        <taxon>Pseudomonadota</taxon>
        <taxon>Gammaproteobacteria</taxon>
        <taxon>Alteromonadales</taxon>
        <taxon>Echinimonadaceae</taxon>
        <taxon>Neiella</taxon>
    </lineage>
</organism>
<dbReference type="Pfam" id="PF02482">
    <property type="entry name" value="Ribosomal_S30AE"/>
    <property type="match status" value="1"/>
</dbReference>
<dbReference type="SUPFAM" id="SSF69754">
    <property type="entry name" value="Ribosome binding protein Y (YfiA homologue)"/>
    <property type="match status" value="1"/>
</dbReference>
<comment type="caution">
    <text evidence="1">The sequence shown here is derived from an EMBL/GenBank/DDBJ whole genome shotgun (WGS) entry which is preliminary data.</text>
</comment>
<keyword evidence="2" id="KW-1185">Reference proteome</keyword>